<name>A0ABW9FUG7_9NOCA</name>
<feature type="transmembrane region" description="Helical" evidence="1">
    <location>
        <begin position="156"/>
        <end position="177"/>
    </location>
</feature>
<keyword evidence="1" id="KW-1133">Transmembrane helix</keyword>
<keyword evidence="3" id="KW-1185">Reference proteome</keyword>
<gene>
    <name evidence="2" type="ORF">ABEU19_002395</name>
</gene>
<feature type="transmembrane region" description="Helical" evidence="1">
    <location>
        <begin position="223"/>
        <end position="244"/>
    </location>
</feature>
<feature type="transmembrane region" description="Helical" evidence="1">
    <location>
        <begin position="71"/>
        <end position="96"/>
    </location>
</feature>
<protein>
    <submittedName>
        <fullName evidence="2">ABC transporter permease</fullName>
    </submittedName>
</protein>
<dbReference type="Proteomes" id="UP001629744">
    <property type="component" value="Unassembled WGS sequence"/>
</dbReference>
<sequence>MTATISTTSAEPVPASHAGFRRILAIARIHVVAWPILIASPLVVLALTFAINFAIFALIDSGGETHPTGAILSLYGFVVAFYAQAMTQTFPFALGLGVTRRQFFVATVAVAVAQSFGFAVLFQVLSAIEAATGGWGVYMRMFGILRYVTDSALLEFATFFASLLLTTAISIAFSAVYQRWKTTGFLIAGISVVGLLGLVAVVLTWAGWWPTVGSWLVDAPRGLVLVALPVGVSVTALAASWAIVRRATT</sequence>
<feature type="transmembrane region" description="Helical" evidence="1">
    <location>
        <begin position="103"/>
        <end position="125"/>
    </location>
</feature>
<evidence type="ECO:0000313" key="2">
    <source>
        <dbReference type="EMBL" id="MFM1728897.1"/>
    </source>
</evidence>
<evidence type="ECO:0000256" key="1">
    <source>
        <dbReference type="SAM" id="Phobius"/>
    </source>
</evidence>
<comment type="caution">
    <text evidence="2">The sequence shown here is derived from an EMBL/GenBank/DDBJ whole genome shotgun (WGS) entry which is preliminary data.</text>
</comment>
<dbReference type="RefSeq" id="WP_348606621.1">
    <property type="nucleotide sequence ID" value="NZ_CP157276.1"/>
</dbReference>
<feature type="transmembrane region" description="Helical" evidence="1">
    <location>
        <begin position="31"/>
        <end position="59"/>
    </location>
</feature>
<proteinExistence type="predicted"/>
<accession>A0ABW9FUG7</accession>
<organism evidence="2 3">
    <name type="scientific">Prescottella soli</name>
    <dbReference type="NCBI Taxonomy" id="1543852"/>
    <lineage>
        <taxon>Bacteria</taxon>
        <taxon>Bacillati</taxon>
        <taxon>Actinomycetota</taxon>
        <taxon>Actinomycetes</taxon>
        <taxon>Mycobacteriales</taxon>
        <taxon>Nocardiaceae</taxon>
        <taxon>Prescottella</taxon>
    </lineage>
</organism>
<keyword evidence="1" id="KW-0812">Transmembrane</keyword>
<reference evidence="2 3" key="1">
    <citation type="submission" date="2023-11" db="EMBL/GenBank/DDBJ databases">
        <authorList>
            <person name="Val-Calvo J."/>
            <person name="Scortti M."/>
            <person name="Vazquez-Boland J."/>
        </authorList>
    </citation>
    <scope>NUCLEOTIDE SEQUENCE [LARGE SCALE GENOMIC DNA]</scope>
    <source>
        <strain evidence="2 3">DSM 46662</strain>
    </source>
</reference>
<evidence type="ECO:0000313" key="3">
    <source>
        <dbReference type="Proteomes" id="UP001629744"/>
    </source>
</evidence>
<keyword evidence="1" id="KW-0472">Membrane</keyword>
<dbReference type="EMBL" id="JBDLNU010000003">
    <property type="protein sequence ID" value="MFM1728897.1"/>
    <property type="molecule type" value="Genomic_DNA"/>
</dbReference>
<feature type="transmembrane region" description="Helical" evidence="1">
    <location>
        <begin position="184"/>
        <end position="208"/>
    </location>
</feature>